<keyword evidence="3" id="KW-1185">Reference proteome</keyword>
<dbReference type="EMBL" id="FOKG01000027">
    <property type="protein sequence ID" value="SFB61054.1"/>
    <property type="molecule type" value="Genomic_DNA"/>
</dbReference>
<evidence type="ECO:0000313" key="2">
    <source>
        <dbReference type="EMBL" id="SFB61054.1"/>
    </source>
</evidence>
<gene>
    <name evidence="2" type="ORF">SAMN05216266_12726</name>
</gene>
<evidence type="ECO:0000256" key="1">
    <source>
        <dbReference type="SAM" id="MobiDB-lite"/>
    </source>
</evidence>
<reference evidence="3" key="1">
    <citation type="submission" date="2016-10" db="EMBL/GenBank/DDBJ databases">
        <authorList>
            <person name="Varghese N."/>
            <person name="Submissions S."/>
        </authorList>
    </citation>
    <scope>NUCLEOTIDE SEQUENCE [LARGE SCALE GENOMIC DNA]</scope>
    <source>
        <strain evidence="3">CGMCC 4.3568</strain>
    </source>
</reference>
<protein>
    <submittedName>
        <fullName evidence="2">Uncharacterized protein</fullName>
    </submittedName>
</protein>
<evidence type="ECO:0000313" key="3">
    <source>
        <dbReference type="Proteomes" id="UP000243799"/>
    </source>
</evidence>
<name>A0A1I1CEP8_9PSEU</name>
<accession>A0A1I1CEP8</accession>
<dbReference type="AlphaFoldDB" id="A0A1I1CEP8"/>
<dbReference type="Proteomes" id="UP000243799">
    <property type="component" value="Unassembled WGS sequence"/>
</dbReference>
<sequence length="44" mass="4726">MHGGLSSVSRRAWAGGPEFPEPEAGRLRPGYGKLWSASSKERVA</sequence>
<feature type="region of interest" description="Disordered" evidence="1">
    <location>
        <begin position="1"/>
        <end position="44"/>
    </location>
</feature>
<organism evidence="2 3">
    <name type="scientific">Amycolatopsis marina</name>
    <dbReference type="NCBI Taxonomy" id="490629"/>
    <lineage>
        <taxon>Bacteria</taxon>
        <taxon>Bacillati</taxon>
        <taxon>Actinomycetota</taxon>
        <taxon>Actinomycetes</taxon>
        <taxon>Pseudonocardiales</taxon>
        <taxon>Pseudonocardiaceae</taxon>
        <taxon>Amycolatopsis</taxon>
    </lineage>
</organism>
<proteinExistence type="predicted"/>